<keyword evidence="1" id="KW-0472">Membrane</keyword>
<evidence type="ECO:0000256" key="1">
    <source>
        <dbReference type="SAM" id="Phobius"/>
    </source>
</evidence>
<organism evidence="2 3">
    <name type="scientific">Trichomalopsis sarcophagae</name>
    <dbReference type="NCBI Taxonomy" id="543379"/>
    <lineage>
        <taxon>Eukaryota</taxon>
        <taxon>Metazoa</taxon>
        <taxon>Ecdysozoa</taxon>
        <taxon>Arthropoda</taxon>
        <taxon>Hexapoda</taxon>
        <taxon>Insecta</taxon>
        <taxon>Pterygota</taxon>
        <taxon>Neoptera</taxon>
        <taxon>Endopterygota</taxon>
        <taxon>Hymenoptera</taxon>
        <taxon>Apocrita</taxon>
        <taxon>Proctotrupomorpha</taxon>
        <taxon>Chalcidoidea</taxon>
        <taxon>Pteromalidae</taxon>
        <taxon>Pteromalinae</taxon>
        <taxon>Trichomalopsis</taxon>
    </lineage>
</organism>
<dbReference type="Proteomes" id="UP000215335">
    <property type="component" value="Unassembled WGS sequence"/>
</dbReference>
<keyword evidence="1" id="KW-1133">Transmembrane helix</keyword>
<keyword evidence="3" id="KW-1185">Reference proteome</keyword>
<evidence type="ECO:0000313" key="2">
    <source>
        <dbReference type="EMBL" id="OXU18649.1"/>
    </source>
</evidence>
<dbReference type="EMBL" id="NNAY01003922">
    <property type="protein sequence ID" value="OXU18649.1"/>
    <property type="molecule type" value="Genomic_DNA"/>
</dbReference>
<name>A0A232EJW1_9HYME</name>
<dbReference type="AlphaFoldDB" id="A0A232EJW1"/>
<comment type="caution">
    <text evidence="2">The sequence shown here is derived from an EMBL/GenBank/DDBJ whole genome shotgun (WGS) entry which is preliminary data.</text>
</comment>
<sequence length="91" mass="10730">MTKDETINTCITDSIMFLTIMHLDYHLEILIEQPLTIKLIYIIVVGHVLSTFAYFIEVFIKKSQTSFRYIIIVRVPDHPYVFCSIFKKTNI</sequence>
<protein>
    <submittedName>
        <fullName evidence="2">Uncharacterized protein</fullName>
    </submittedName>
</protein>
<keyword evidence="1" id="KW-0812">Transmembrane</keyword>
<gene>
    <name evidence="2" type="ORF">TSAR_000607</name>
</gene>
<proteinExistence type="predicted"/>
<evidence type="ECO:0000313" key="3">
    <source>
        <dbReference type="Proteomes" id="UP000215335"/>
    </source>
</evidence>
<reference evidence="2 3" key="1">
    <citation type="journal article" date="2017" name="Curr. Biol.">
        <title>The Evolution of Venom by Co-option of Single-Copy Genes.</title>
        <authorList>
            <person name="Martinson E.O."/>
            <person name="Mrinalini"/>
            <person name="Kelkar Y.D."/>
            <person name="Chang C.H."/>
            <person name="Werren J.H."/>
        </authorList>
    </citation>
    <scope>NUCLEOTIDE SEQUENCE [LARGE SCALE GENOMIC DNA]</scope>
    <source>
        <strain evidence="2 3">Alberta</strain>
        <tissue evidence="2">Whole body</tissue>
    </source>
</reference>
<accession>A0A232EJW1</accession>
<feature type="transmembrane region" description="Helical" evidence="1">
    <location>
        <begin position="39"/>
        <end position="60"/>
    </location>
</feature>